<keyword evidence="2" id="KW-0067">ATP-binding</keyword>
<dbReference type="GO" id="GO:0005524">
    <property type="term" value="F:ATP binding"/>
    <property type="evidence" value="ECO:0007669"/>
    <property type="project" value="UniProtKB-KW"/>
</dbReference>
<reference evidence="5 6" key="1">
    <citation type="submission" date="2020-07" db="EMBL/GenBank/DDBJ databases">
        <title>Sequencing the genomes of 1000 actinobacteria strains.</title>
        <authorList>
            <person name="Klenk H.-P."/>
        </authorList>
    </citation>
    <scope>NUCLEOTIDE SEQUENCE [LARGE SCALE GENOMIC DNA]</scope>
    <source>
        <strain evidence="5 6">DSM 26154</strain>
    </source>
</reference>
<dbReference type="SUPFAM" id="SSF46894">
    <property type="entry name" value="C-terminal effector domain of the bipartite response regulators"/>
    <property type="match status" value="1"/>
</dbReference>
<proteinExistence type="predicted"/>
<dbReference type="InterPro" id="IPR027417">
    <property type="entry name" value="P-loop_NTPase"/>
</dbReference>
<dbReference type="Pfam" id="PF00196">
    <property type="entry name" value="GerE"/>
    <property type="match status" value="1"/>
</dbReference>
<dbReference type="GO" id="GO:0003677">
    <property type="term" value="F:DNA binding"/>
    <property type="evidence" value="ECO:0007669"/>
    <property type="project" value="UniProtKB-KW"/>
</dbReference>
<dbReference type="SUPFAM" id="SSF52540">
    <property type="entry name" value="P-loop containing nucleoside triphosphate hydrolases"/>
    <property type="match status" value="1"/>
</dbReference>
<evidence type="ECO:0000313" key="5">
    <source>
        <dbReference type="EMBL" id="NYF96978.1"/>
    </source>
</evidence>
<feature type="domain" description="HTH luxR-type" evidence="4">
    <location>
        <begin position="844"/>
        <end position="908"/>
    </location>
</feature>
<comment type="caution">
    <text evidence="5">The sequence shown here is derived from an EMBL/GenBank/DDBJ whole genome shotgun (WGS) entry which is preliminary data.</text>
</comment>
<dbReference type="PANTHER" id="PTHR16305">
    <property type="entry name" value="TESTICULAR SOLUBLE ADENYLYL CYCLASE"/>
    <property type="match status" value="1"/>
</dbReference>
<dbReference type="Gene3D" id="1.25.40.10">
    <property type="entry name" value="Tetratricopeptide repeat domain"/>
    <property type="match status" value="1"/>
</dbReference>
<keyword evidence="6" id="KW-1185">Reference proteome</keyword>
<dbReference type="GO" id="GO:0004016">
    <property type="term" value="F:adenylate cyclase activity"/>
    <property type="evidence" value="ECO:0007669"/>
    <property type="project" value="TreeGrafter"/>
</dbReference>
<dbReference type="GO" id="GO:0006355">
    <property type="term" value="P:regulation of DNA-templated transcription"/>
    <property type="evidence" value="ECO:0007669"/>
    <property type="project" value="InterPro"/>
</dbReference>
<accession>A0A852VMV2</accession>
<dbReference type="PANTHER" id="PTHR16305:SF28">
    <property type="entry name" value="GUANYLATE CYCLASE DOMAIN-CONTAINING PROTEIN"/>
    <property type="match status" value="1"/>
</dbReference>
<dbReference type="AlphaFoldDB" id="A0A852VMV2"/>
<keyword evidence="5" id="KW-0238">DNA-binding</keyword>
<evidence type="ECO:0000256" key="3">
    <source>
        <dbReference type="SAM" id="MobiDB-lite"/>
    </source>
</evidence>
<gene>
    <name evidence="5" type="ORF">BJY20_000370</name>
</gene>
<organism evidence="5 6">
    <name type="scientific">Janibacter cremeus</name>
    <dbReference type="NCBI Taxonomy" id="1285192"/>
    <lineage>
        <taxon>Bacteria</taxon>
        <taxon>Bacillati</taxon>
        <taxon>Actinomycetota</taxon>
        <taxon>Actinomycetes</taxon>
        <taxon>Micrococcales</taxon>
        <taxon>Intrasporangiaceae</taxon>
        <taxon>Janibacter</taxon>
    </lineage>
</organism>
<dbReference type="RefSeq" id="WP_185989967.1">
    <property type="nucleotide sequence ID" value="NZ_JACCAE010000001.1"/>
</dbReference>
<name>A0A852VMV2_9MICO</name>
<dbReference type="GO" id="GO:0005737">
    <property type="term" value="C:cytoplasm"/>
    <property type="evidence" value="ECO:0007669"/>
    <property type="project" value="TreeGrafter"/>
</dbReference>
<dbReference type="InterPro" id="IPR036388">
    <property type="entry name" value="WH-like_DNA-bd_sf"/>
</dbReference>
<keyword evidence="1" id="KW-0547">Nucleotide-binding</keyword>
<dbReference type="InterPro" id="IPR016032">
    <property type="entry name" value="Sig_transdc_resp-reg_C-effctor"/>
</dbReference>
<dbReference type="Pfam" id="PF13191">
    <property type="entry name" value="AAA_16"/>
    <property type="match status" value="1"/>
</dbReference>
<dbReference type="Gene3D" id="1.10.10.10">
    <property type="entry name" value="Winged helix-like DNA-binding domain superfamily/Winged helix DNA-binding domain"/>
    <property type="match status" value="1"/>
</dbReference>
<evidence type="ECO:0000259" key="4">
    <source>
        <dbReference type="PROSITE" id="PS50043"/>
    </source>
</evidence>
<evidence type="ECO:0000313" key="6">
    <source>
        <dbReference type="Proteomes" id="UP000554054"/>
    </source>
</evidence>
<dbReference type="PRINTS" id="PR00038">
    <property type="entry name" value="HTHLUXR"/>
</dbReference>
<dbReference type="SMART" id="SM00421">
    <property type="entry name" value="HTH_LUXR"/>
    <property type="match status" value="1"/>
</dbReference>
<dbReference type="EMBL" id="JACCAE010000001">
    <property type="protein sequence ID" value="NYF96978.1"/>
    <property type="molecule type" value="Genomic_DNA"/>
</dbReference>
<dbReference type="InterPro" id="IPR011990">
    <property type="entry name" value="TPR-like_helical_dom_sf"/>
</dbReference>
<feature type="region of interest" description="Disordered" evidence="3">
    <location>
        <begin position="670"/>
        <end position="693"/>
    </location>
</feature>
<evidence type="ECO:0000256" key="1">
    <source>
        <dbReference type="ARBA" id="ARBA00022741"/>
    </source>
</evidence>
<dbReference type="Proteomes" id="UP000554054">
    <property type="component" value="Unassembled WGS sequence"/>
</dbReference>
<dbReference type="InterPro" id="IPR041664">
    <property type="entry name" value="AAA_16"/>
</dbReference>
<protein>
    <submittedName>
        <fullName evidence="5">DNA-binding NarL/FixJ family response regulator</fullName>
    </submittedName>
</protein>
<dbReference type="CDD" id="cd06170">
    <property type="entry name" value="LuxR_C_like"/>
    <property type="match status" value="1"/>
</dbReference>
<dbReference type="InterPro" id="IPR000792">
    <property type="entry name" value="Tscrpt_reg_LuxR_C"/>
</dbReference>
<evidence type="ECO:0000256" key="2">
    <source>
        <dbReference type="ARBA" id="ARBA00022840"/>
    </source>
</evidence>
<sequence>MTQHEAGSQLARALRGEWPFTSRDAELDLITALLEETPHEPAGPRGAVVVAPAGVGKTRLLREVRWWAQAQGLPTSSVIATRAASRTPYGAVLHLLPEGVADQPDTNGWHSSFSAQMRAAGRKTVVLVDDAHHLDQATAALLLQLSLDGVATPVVTVRRGESVPDPVTALWKEDLALRVDLQPLSTTEMGDLIRRSLGAPVSARTVARLTKVSGGNVLYARELVMAAAERGSLQTRDGAWMWDEEVVLAPRLVDAVWARLETLDPVQRHALAAVAVGEPLPLTVAEVIAATEVLSSLEEIGLVSVDDSDGRGVLRLGHPLYGEVLVARIGTIGRRRLVGDLAEAFDAADSRDAEASLVRVVTWRLEAGREQSRETLLDAASRANQVFAHPLAARLARAALEAGDADPAGRAPAVIELGRALVGRNRAEEALPLLTQVEDAVLASRDPQLVDDYIEVRFRAKYFGLGHVEDVEALLDRIGATVGPTMGGDRTTSRAERLAPYRASVAIGRGRPREALAIVEPLLERSDLPALHRLMVLEIAGQALGQLGLHQRGAQVWDRLRQFPVGATARASGAGAEADLQAAFSGMLDGRMTDVLPGVTAVHAAMSDSPDVVNRGLACLALGRCLLHVGRLAQARAVLLDAVEDFRTVDLGESLSWALTLLSQTAALSHQPERARRRRDEARVARRGSGPAGQAGDAVMADVWLKVAEGDRTAAAAIALAGAQQYPQLELSRAGLLHLACRLGERGGEVTTSLRRIADRAECEYPSLLADHADAMRTGDRQGLEQVAERFAERGLVPLAVEAATQAARAHRAVGSGDGARRMAGRAQVLARQIDGGVGQTLAPQEPIIELSRREQEVARLAATGLSNAAIAQQLVVSVRTVESHLYQVFAKLGIASRSDLVRYLPPS</sequence>
<feature type="compositionally biased region" description="Basic and acidic residues" evidence="3">
    <location>
        <begin position="671"/>
        <end position="684"/>
    </location>
</feature>
<dbReference type="PROSITE" id="PS50043">
    <property type="entry name" value="HTH_LUXR_2"/>
    <property type="match status" value="1"/>
</dbReference>